<feature type="domain" description="Aminotransferase class V" evidence="9">
    <location>
        <begin position="22"/>
        <end position="308"/>
    </location>
</feature>
<dbReference type="Proteomes" id="UP000660885">
    <property type="component" value="Unassembled WGS sequence"/>
</dbReference>
<dbReference type="EC" id="2.6.1.37" evidence="7"/>
<sequence>MISRHPRLLTPGPLALAPEVKASMQNDLGSRDISFRQVTRDTRQWIQELAHAGPDYSTIPMQGSGTFVIEAALTTFLKDSDKVLVCANGVYGETAAKILRRHRLGHVVLTRPITEPVSVEEVAARLAADPQITHLYFVHCETTSGILNPLPDLLALARSRGVTSIVDSMSAFGAIEIDAARHPFDILISSGNKCVEAPPGIAFAIVRRAMLTPELTVARTYTLDLYDQWRGFEENGEWRSTPPTHVAQALRAGLMALRQETVAGRHARYAAIRDRLIAGLRPLGFSPILRPEVQTPICVAFRNDTVVPDALAFADYYQHLRNARLLIYARFHEASRSFRIGCIGQIEPGWVDELVEATRAFVSARRQPGGGAGLARRAAAGPEQRP</sequence>
<dbReference type="PIRSF" id="PIRSF000524">
    <property type="entry name" value="SPT"/>
    <property type="match status" value="1"/>
</dbReference>
<evidence type="ECO:0000256" key="3">
    <source>
        <dbReference type="ARBA" id="ARBA00022679"/>
    </source>
</evidence>
<dbReference type="HAMAP" id="MF_01376">
    <property type="entry name" value="PhnW_aminotrans_5"/>
    <property type="match status" value="1"/>
</dbReference>
<dbReference type="InterPro" id="IPR015421">
    <property type="entry name" value="PyrdxlP-dep_Trfase_major"/>
</dbReference>
<organism evidence="10 11">
    <name type="scientific">Belnapia arida</name>
    <dbReference type="NCBI Taxonomy" id="2804533"/>
    <lineage>
        <taxon>Bacteria</taxon>
        <taxon>Pseudomonadati</taxon>
        <taxon>Pseudomonadota</taxon>
        <taxon>Alphaproteobacteria</taxon>
        <taxon>Acetobacterales</taxon>
        <taxon>Roseomonadaceae</taxon>
        <taxon>Belnapia</taxon>
    </lineage>
</organism>
<proteinExistence type="inferred from homology"/>
<dbReference type="InterPro" id="IPR015424">
    <property type="entry name" value="PyrdxlP-dep_Trfase"/>
</dbReference>
<evidence type="ECO:0000256" key="8">
    <source>
        <dbReference type="SAM" id="MobiDB-lite"/>
    </source>
</evidence>
<name>A0ABS1U7X9_9PROT</name>
<dbReference type="PANTHER" id="PTHR42778">
    <property type="entry name" value="2-AMINOETHYLPHOSPHONATE--PYRUVATE TRANSAMINASE"/>
    <property type="match status" value="1"/>
</dbReference>
<dbReference type="InterPro" id="IPR024169">
    <property type="entry name" value="SP_NH2Trfase/AEP_transaminase"/>
</dbReference>
<keyword evidence="11" id="KW-1185">Reference proteome</keyword>
<feature type="modified residue" description="N6-(pyridoxal phosphate)lysine" evidence="7">
    <location>
        <position position="193"/>
    </location>
</feature>
<gene>
    <name evidence="7" type="primary">phnW</name>
    <name evidence="10" type="ORF">JMJ56_18745</name>
</gene>
<evidence type="ECO:0000259" key="9">
    <source>
        <dbReference type="Pfam" id="PF00266"/>
    </source>
</evidence>
<evidence type="ECO:0000256" key="7">
    <source>
        <dbReference type="HAMAP-Rule" id="MF_01376"/>
    </source>
</evidence>
<comment type="caution">
    <text evidence="10">The sequence shown here is derived from an EMBL/GenBank/DDBJ whole genome shotgun (WGS) entry which is preliminary data.</text>
</comment>
<evidence type="ECO:0000313" key="11">
    <source>
        <dbReference type="Proteomes" id="UP000660885"/>
    </source>
</evidence>
<keyword evidence="2 7" id="KW-0032">Aminotransferase</keyword>
<dbReference type="InterPro" id="IPR000192">
    <property type="entry name" value="Aminotrans_V_dom"/>
</dbReference>
<keyword evidence="5 7" id="KW-0670">Pyruvate</keyword>
<evidence type="ECO:0000256" key="2">
    <source>
        <dbReference type="ARBA" id="ARBA00022576"/>
    </source>
</evidence>
<evidence type="ECO:0000313" key="10">
    <source>
        <dbReference type="EMBL" id="MBL6080064.1"/>
    </source>
</evidence>
<dbReference type="Gene3D" id="3.90.1150.10">
    <property type="entry name" value="Aspartate Aminotransferase, domain 1"/>
    <property type="match status" value="1"/>
</dbReference>
<comment type="similarity">
    <text evidence="7">Belongs to the class-V pyridoxal-phosphate-dependent aminotransferase family. PhnW subfamily.</text>
</comment>
<dbReference type="PANTHER" id="PTHR42778:SF1">
    <property type="entry name" value="2-AMINOETHYLPHOSPHONATE--PYRUVATE TRANSAMINASE"/>
    <property type="match status" value="1"/>
</dbReference>
<comment type="subunit">
    <text evidence="7">Homodimer.</text>
</comment>
<keyword evidence="3 7" id="KW-0808">Transferase</keyword>
<protein>
    <recommendedName>
        <fullName evidence="7">2-aminoethylphosphonate--pyruvate transaminase</fullName>
        <ecNumber evidence="7">2.6.1.37</ecNumber>
    </recommendedName>
    <alternativeName>
        <fullName evidence="7">2-aminoethylphosphonate aminotransferase</fullName>
    </alternativeName>
    <alternativeName>
        <fullName evidence="7">AEP transaminase</fullName>
        <shortName evidence="7">AEPT</shortName>
    </alternativeName>
</protein>
<dbReference type="Pfam" id="PF00266">
    <property type="entry name" value="Aminotran_5"/>
    <property type="match status" value="1"/>
</dbReference>
<dbReference type="EMBL" id="JAETWB010000010">
    <property type="protein sequence ID" value="MBL6080064.1"/>
    <property type="molecule type" value="Genomic_DNA"/>
</dbReference>
<comment type="cofactor">
    <cofactor evidence="1 7">
        <name>pyridoxal 5'-phosphate</name>
        <dbReference type="ChEBI" id="CHEBI:597326"/>
    </cofactor>
</comment>
<comment type="function">
    <text evidence="7">Involved in phosphonate degradation.</text>
</comment>
<accession>A0ABS1U7X9</accession>
<evidence type="ECO:0000256" key="4">
    <source>
        <dbReference type="ARBA" id="ARBA00022898"/>
    </source>
</evidence>
<feature type="region of interest" description="Disordered" evidence="8">
    <location>
        <begin position="366"/>
        <end position="386"/>
    </location>
</feature>
<feature type="compositionally biased region" description="Low complexity" evidence="8">
    <location>
        <begin position="374"/>
        <end position="386"/>
    </location>
</feature>
<reference evidence="10 11" key="1">
    <citation type="submission" date="2021-01" db="EMBL/GenBank/DDBJ databases">
        <title>Belnapia mucosa sp. nov. and Belnapia arida sp. nov., isolated from the Tabernas Desert (Almeria, Spain).</title>
        <authorList>
            <person name="Molina-Menor E."/>
            <person name="Vidal-Verdu A."/>
            <person name="Calonge A."/>
            <person name="Satari L."/>
            <person name="Pereto J."/>
            <person name="Porcar M."/>
        </authorList>
    </citation>
    <scope>NUCLEOTIDE SEQUENCE [LARGE SCALE GENOMIC DNA]</scope>
    <source>
        <strain evidence="10 11">T18</strain>
    </source>
</reference>
<dbReference type="InterPro" id="IPR015422">
    <property type="entry name" value="PyrdxlP-dep_Trfase_small"/>
</dbReference>
<keyword evidence="4 7" id="KW-0663">Pyridoxal phosphate</keyword>
<dbReference type="GO" id="GO:0047304">
    <property type="term" value="F:2-aminoethylphosphonate-pyruvate transaminase activity"/>
    <property type="evidence" value="ECO:0007669"/>
    <property type="project" value="UniProtKB-EC"/>
</dbReference>
<dbReference type="NCBIfam" id="NF010006">
    <property type="entry name" value="PRK13479.1"/>
    <property type="match status" value="1"/>
</dbReference>
<dbReference type="SUPFAM" id="SSF53383">
    <property type="entry name" value="PLP-dependent transferases"/>
    <property type="match status" value="1"/>
</dbReference>
<dbReference type="Gene3D" id="3.40.640.10">
    <property type="entry name" value="Type I PLP-dependent aspartate aminotransferase-like (Major domain)"/>
    <property type="match status" value="1"/>
</dbReference>
<dbReference type="RefSeq" id="WP_202833301.1">
    <property type="nucleotide sequence ID" value="NZ_JAETWB010000010.1"/>
</dbReference>
<evidence type="ECO:0000256" key="6">
    <source>
        <dbReference type="ARBA" id="ARBA00049460"/>
    </source>
</evidence>
<dbReference type="InterPro" id="IPR012703">
    <property type="entry name" value="NH2EtPonate_pyrv_transaminase"/>
</dbReference>
<evidence type="ECO:0000256" key="5">
    <source>
        <dbReference type="ARBA" id="ARBA00023317"/>
    </source>
</evidence>
<comment type="catalytic activity">
    <reaction evidence="6 7">
        <text>(2-aminoethyl)phosphonate + pyruvate = phosphonoacetaldehyde + L-alanine</text>
        <dbReference type="Rhea" id="RHEA:17021"/>
        <dbReference type="ChEBI" id="CHEBI:15361"/>
        <dbReference type="ChEBI" id="CHEBI:57418"/>
        <dbReference type="ChEBI" id="CHEBI:57972"/>
        <dbReference type="ChEBI" id="CHEBI:58383"/>
        <dbReference type="EC" id="2.6.1.37"/>
    </reaction>
</comment>
<evidence type="ECO:0000256" key="1">
    <source>
        <dbReference type="ARBA" id="ARBA00001933"/>
    </source>
</evidence>